<keyword evidence="2" id="KW-1003">Cell membrane</keyword>
<reference evidence="9" key="1">
    <citation type="journal article" date="2014" name="Front. Microbiol.">
        <title>High frequency of phylogenetically diverse reductive dehalogenase-homologous genes in deep subseafloor sedimentary metagenomes.</title>
        <authorList>
            <person name="Kawai M."/>
            <person name="Futagami T."/>
            <person name="Toyoda A."/>
            <person name="Takaki Y."/>
            <person name="Nishi S."/>
            <person name="Hori S."/>
            <person name="Arai W."/>
            <person name="Tsubouchi T."/>
            <person name="Morono Y."/>
            <person name="Uchiyama I."/>
            <person name="Ito T."/>
            <person name="Fujiyama A."/>
            <person name="Inagaki F."/>
            <person name="Takami H."/>
        </authorList>
    </citation>
    <scope>NUCLEOTIDE SEQUENCE</scope>
    <source>
        <strain evidence="9">Expedition CK06-06</strain>
    </source>
</reference>
<evidence type="ECO:0000313" key="9">
    <source>
        <dbReference type="EMBL" id="GAG28197.1"/>
    </source>
</evidence>
<evidence type="ECO:0000256" key="2">
    <source>
        <dbReference type="ARBA" id="ARBA00022475"/>
    </source>
</evidence>
<organism evidence="9">
    <name type="scientific">marine sediment metagenome</name>
    <dbReference type="NCBI Taxonomy" id="412755"/>
    <lineage>
        <taxon>unclassified sequences</taxon>
        <taxon>metagenomes</taxon>
        <taxon>ecological metagenomes</taxon>
    </lineage>
</organism>
<keyword evidence="5 7" id="KW-0472">Membrane</keyword>
<gene>
    <name evidence="9" type="ORF">S01H1_48621</name>
</gene>
<dbReference type="GO" id="GO:0005886">
    <property type="term" value="C:plasma membrane"/>
    <property type="evidence" value="ECO:0007669"/>
    <property type="project" value="UniProtKB-SubCell"/>
</dbReference>
<comment type="caution">
    <text evidence="9">The sequence shown here is derived from an EMBL/GenBank/DDBJ whole genome shotgun (WGS) entry which is preliminary data.</text>
</comment>
<dbReference type="Pfam" id="PF02687">
    <property type="entry name" value="FtsX"/>
    <property type="match status" value="1"/>
</dbReference>
<feature type="transmembrane region" description="Helical" evidence="7">
    <location>
        <begin position="49"/>
        <end position="71"/>
    </location>
</feature>
<accession>X0WYB1</accession>
<comment type="similarity">
    <text evidence="6">Belongs to the ABC-4 integral membrane protein family.</text>
</comment>
<evidence type="ECO:0000256" key="7">
    <source>
        <dbReference type="SAM" id="Phobius"/>
    </source>
</evidence>
<feature type="transmembrane region" description="Helical" evidence="7">
    <location>
        <begin position="12"/>
        <end position="37"/>
    </location>
</feature>
<name>X0WYB1_9ZZZZ</name>
<dbReference type="EMBL" id="BARS01031229">
    <property type="protein sequence ID" value="GAG28197.1"/>
    <property type="molecule type" value="Genomic_DNA"/>
</dbReference>
<evidence type="ECO:0000256" key="5">
    <source>
        <dbReference type="ARBA" id="ARBA00023136"/>
    </source>
</evidence>
<evidence type="ECO:0000256" key="3">
    <source>
        <dbReference type="ARBA" id="ARBA00022692"/>
    </source>
</evidence>
<feature type="domain" description="ABC3 transporter permease C-terminal" evidence="8">
    <location>
        <begin position="3"/>
        <end position="78"/>
    </location>
</feature>
<dbReference type="InterPro" id="IPR050250">
    <property type="entry name" value="Macrolide_Exporter_MacB"/>
</dbReference>
<keyword evidence="4 7" id="KW-1133">Transmembrane helix</keyword>
<evidence type="ECO:0000259" key="8">
    <source>
        <dbReference type="Pfam" id="PF02687"/>
    </source>
</evidence>
<dbReference type="PANTHER" id="PTHR30572:SF4">
    <property type="entry name" value="ABC TRANSPORTER PERMEASE YTRF"/>
    <property type="match status" value="1"/>
</dbReference>
<evidence type="ECO:0000256" key="6">
    <source>
        <dbReference type="ARBA" id="ARBA00038076"/>
    </source>
</evidence>
<proteinExistence type="inferred from homology"/>
<evidence type="ECO:0000256" key="1">
    <source>
        <dbReference type="ARBA" id="ARBA00004651"/>
    </source>
</evidence>
<feature type="non-terminal residue" evidence="9">
    <location>
        <position position="1"/>
    </location>
</feature>
<dbReference type="InterPro" id="IPR003838">
    <property type="entry name" value="ABC3_permease_C"/>
</dbReference>
<keyword evidence="3 7" id="KW-0812">Transmembrane</keyword>
<comment type="subcellular location">
    <subcellularLocation>
        <location evidence="1">Cell membrane</location>
        <topology evidence="1">Multi-pass membrane protein</topology>
    </subcellularLocation>
</comment>
<dbReference type="PANTHER" id="PTHR30572">
    <property type="entry name" value="MEMBRANE COMPONENT OF TRANSPORTER-RELATED"/>
    <property type="match status" value="1"/>
</dbReference>
<dbReference type="AlphaFoldDB" id="X0WYB1"/>
<dbReference type="GO" id="GO:0022857">
    <property type="term" value="F:transmembrane transporter activity"/>
    <property type="evidence" value="ECO:0007669"/>
    <property type="project" value="TreeGrafter"/>
</dbReference>
<sequence>NFMVLKQILVESALISSLGGVLGIGIGFGGSLALNVFTGGMITAMVTPTLAIGAFLFALGLGVFGGLYPAWKAAKLDPVEALRYE</sequence>
<protein>
    <recommendedName>
        <fullName evidence="8">ABC3 transporter permease C-terminal domain-containing protein</fullName>
    </recommendedName>
</protein>
<evidence type="ECO:0000256" key="4">
    <source>
        <dbReference type="ARBA" id="ARBA00022989"/>
    </source>
</evidence>